<evidence type="ECO:0000256" key="1">
    <source>
        <dbReference type="SAM" id="Phobius"/>
    </source>
</evidence>
<gene>
    <name evidence="3" type="ORF">GCM10023186_24230</name>
</gene>
<accession>A0ABP8J1H6</accession>
<feature type="transmembrane region" description="Helical" evidence="1">
    <location>
        <begin position="44"/>
        <end position="63"/>
    </location>
</feature>
<protein>
    <recommendedName>
        <fullName evidence="5">VPDSG-CTERM protein sorting domain-containing protein</fullName>
    </recommendedName>
</protein>
<keyword evidence="2" id="KW-0732">Signal</keyword>
<sequence length="72" mass="7146">MTNLSISLRLFVGCVVFLLALCAVPALAQGPGSGGPQPGGSPTVIPIDGGASLLLAGGAAYALNRLRKRKTA</sequence>
<dbReference type="NCBIfam" id="NF046080">
    <property type="entry name" value="PID_CTERM"/>
    <property type="match status" value="1"/>
</dbReference>
<evidence type="ECO:0008006" key="5">
    <source>
        <dbReference type="Google" id="ProtNLM"/>
    </source>
</evidence>
<dbReference type="InterPro" id="IPR058207">
    <property type="entry name" value="PID_CTERM"/>
</dbReference>
<comment type="caution">
    <text evidence="3">The sequence shown here is derived from an EMBL/GenBank/DDBJ whole genome shotgun (WGS) entry which is preliminary data.</text>
</comment>
<reference evidence="4" key="1">
    <citation type="journal article" date="2019" name="Int. J. Syst. Evol. Microbiol.">
        <title>The Global Catalogue of Microorganisms (GCM) 10K type strain sequencing project: providing services to taxonomists for standard genome sequencing and annotation.</title>
        <authorList>
            <consortium name="The Broad Institute Genomics Platform"/>
            <consortium name="The Broad Institute Genome Sequencing Center for Infectious Disease"/>
            <person name="Wu L."/>
            <person name="Ma J."/>
        </authorList>
    </citation>
    <scope>NUCLEOTIDE SEQUENCE [LARGE SCALE GENOMIC DNA]</scope>
    <source>
        <strain evidence="4">JCM 17924</strain>
    </source>
</reference>
<keyword evidence="4" id="KW-1185">Reference proteome</keyword>
<proteinExistence type="predicted"/>
<dbReference type="EMBL" id="BAABHA010000007">
    <property type="protein sequence ID" value="GAA4383247.1"/>
    <property type="molecule type" value="Genomic_DNA"/>
</dbReference>
<keyword evidence="1" id="KW-1133">Transmembrane helix</keyword>
<feature type="signal peptide" evidence="2">
    <location>
        <begin position="1"/>
        <end position="28"/>
    </location>
</feature>
<evidence type="ECO:0000256" key="2">
    <source>
        <dbReference type="SAM" id="SignalP"/>
    </source>
</evidence>
<feature type="chain" id="PRO_5046021544" description="VPDSG-CTERM protein sorting domain-containing protein" evidence="2">
    <location>
        <begin position="29"/>
        <end position="72"/>
    </location>
</feature>
<evidence type="ECO:0000313" key="4">
    <source>
        <dbReference type="Proteomes" id="UP001500454"/>
    </source>
</evidence>
<name>A0ABP8J1H6_9BACT</name>
<organism evidence="3 4">
    <name type="scientific">Hymenobacter koreensis</name>
    <dbReference type="NCBI Taxonomy" id="1084523"/>
    <lineage>
        <taxon>Bacteria</taxon>
        <taxon>Pseudomonadati</taxon>
        <taxon>Bacteroidota</taxon>
        <taxon>Cytophagia</taxon>
        <taxon>Cytophagales</taxon>
        <taxon>Hymenobacteraceae</taxon>
        <taxon>Hymenobacter</taxon>
    </lineage>
</organism>
<dbReference type="RefSeq" id="WP_345224529.1">
    <property type="nucleotide sequence ID" value="NZ_BAABHA010000007.1"/>
</dbReference>
<dbReference type="Proteomes" id="UP001500454">
    <property type="component" value="Unassembled WGS sequence"/>
</dbReference>
<keyword evidence="1" id="KW-0472">Membrane</keyword>
<keyword evidence="1" id="KW-0812">Transmembrane</keyword>
<evidence type="ECO:0000313" key="3">
    <source>
        <dbReference type="EMBL" id="GAA4383247.1"/>
    </source>
</evidence>